<accession>E6PJ84</accession>
<protein>
    <submittedName>
        <fullName evidence="2">Putative carbonic anhydrase</fullName>
        <ecNumber evidence="2">4.2.1.1</ecNumber>
    </submittedName>
</protein>
<dbReference type="InterPro" id="IPR036874">
    <property type="entry name" value="Carbonic_anhydrase_sf"/>
</dbReference>
<sequence>MDLEERARAMTPDWALAELAAGNQRFTEGRPNFGTQSAHRVELASAQYPFAVILGCSDSRVPVETVFDRPAGDLFVIRVAGNFIDEYGLASLEYGIAVLGASLVYVLGHSSCGALTAAVQFLEAGAPAPGTIQRIVDRLTPIARATRRDEGWIDAAVRHNVRETVAEILRTSSIVADAVAQKKLKVVGGTYDLATGHVDRLDA</sequence>
<dbReference type="EC" id="4.2.1.1" evidence="2"/>
<keyword evidence="2" id="KW-0456">Lyase</keyword>
<dbReference type="Gene3D" id="3.40.1050.10">
    <property type="entry name" value="Carbonic anhydrase"/>
    <property type="match status" value="1"/>
</dbReference>
<dbReference type="Pfam" id="PF00484">
    <property type="entry name" value="Pro_CA"/>
    <property type="match status" value="1"/>
</dbReference>
<dbReference type="PANTHER" id="PTHR11002:SF79">
    <property type="entry name" value="CARBONIC ANHYDRASE 2"/>
    <property type="match status" value="1"/>
</dbReference>
<comment type="similarity">
    <text evidence="1">Belongs to the beta-class carbonic anhydrase family.</text>
</comment>
<name>E6PJ84_9ZZZZ</name>
<dbReference type="GO" id="GO:0008270">
    <property type="term" value="F:zinc ion binding"/>
    <property type="evidence" value="ECO:0007669"/>
    <property type="project" value="InterPro"/>
</dbReference>
<dbReference type="CDD" id="cd03378">
    <property type="entry name" value="beta_CA_cladeC"/>
    <property type="match status" value="1"/>
</dbReference>
<gene>
    <name evidence="2" type="ORF">CARN1_1008</name>
</gene>
<dbReference type="AlphaFoldDB" id="E6PJ84"/>
<organism evidence="2">
    <name type="scientific">mine drainage metagenome</name>
    <dbReference type="NCBI Taxonomy" id="410659"/>
    <lineage>
        <taxon>unclassified sequences</taxon>
        <taxon>metagenomes</taxon>
        <taxon>ecological metagenomes</taxon>
    </lineage>
</organism>
<dbReference type="EMBL" id="CABL01000019">
    <property type="protein sequence ID" value="CBH76526.1"/>
    <property type="molecule type" value="Genomic_DNA"/>
</dbReference>
<dbReference type="PANTHER" id="PTHR11002">
    <property type="entry name" value="CARBONIC ANHYDRASE"/>
    <property type="match status" value="1"/>
</dbReference>
<dbReference type="SUPFAM" id="SSF53056">
    <property type="entry name" value="beta-carbonic anhydrase, cab"/>
    <property type="match status" value="1"/>
</dbReference>
<dbReference type="InterPro" id="IPR001765">
    <property type="entry name" value="Carbonic_anhydrase"/>
</dbReference>
<dbReference type="SMART" id="SM00947">
    <property type="entry name" value="Pro_CA"/>
    <property type="match status" value="1"/>
</dbReference>
<reference evidence="2" key="1">
    <citation type="submission" date="2009-10" db="EMBL/GenBank/DDBJ databases">
        <title>Diversity of trophic interactions inside an arsenic-rich microbial ecosystem.</title>
        <authorList>
            <person name="Bertin P.N."/>
            <person name="Heinrich-Salmeron A."/>
            <person name="Pelletier E."/>
            <person name="Goulhen-Chollet F."/>
            <person name="Arsene-Ploetze F."/>
            <person name="Gallien S."/>
            <person name="Calteau A."/>
            <person name="Vallenet D."/>
            <person name="Casiot C."/>
            <person name="Chane-Woon-Ming B."/>
            <person name="Giloteaux L."/>
            <person name="Barakat M."/>
            <person name="Bonnefoy V."/>
            <person name="Bruneel O."/>
            <person name="Chandler M."/>
            <person name="Cleiss J."/>
            <person name="Duran R."/>
            <person name="Elbaz-Poulichet F."/>
            <person name="Fonknechten N."/>
            <person name="Lauga B."/>
            <person name="Mornico D."/>
            <person name="Ortet P."/>
            <person name="Schaeffer C."/>
            <person name="Siguier P."/>
            <person name="Alexander Thil Smith A."/>
            <person name="Van Dorsselaer A."/>
            <person name="Weissenbach J."/>
            <person name="Medigue C."/>
            <person name="Le Paslier D."/>
        </authorList>
    </citation>
    <scope>NUCLEOTIDE SEQUENCE</scope>
</reference>
<evidence type="ECO:0000256" key="1">
    <source>
        <dbReference type="ARBA" id="ARBA00006217"/>
    </source>
</evidence>
<evidence type="ECO:0000313" key="2">
    <source>
        <dbReference type="EMBL" id="CBH76526.1"/>
    </source>
</evidence>
<proteinExistence type="inferred from homology"/>
<dbReference type="GO" id="GO:0004089">
    <property type="term" value="F:carbonate dehydratase activity"/>
    <property type="evidence" value="ECO:0007669"/>
    <property type="project" value="UniProtKB-EC"/>
</dbReference>
<comment type="caution">
    <text evidence="2">The sequence shown here is derived from an EMBL/GenBank/DDBJ whole genome shotgun (WGS) entry which is preliminary data.</text>
</comment>